<protein>
    <submittedName>
        <fullName evidence="2">RCG58933</fullName>
    </submittedName>
</protein>
<dbReference type="AlphaFoldDB" id="A6KQ78"/>
<feature type="region of interest" description="Disordered" evidence="1">
    <location>
        <begin position="21"/>
        <end position="42"/>
    </location>
</feature>
<name>A6KQ78_RAT</name>
<evidence type="ECO:0000313" key="3">
    <source>
        <dbReference type="Proteomes" id="UP000234681"/>
    </source>
</evidence>
<evidence type="ECO:0000313" key="2">
    <source>
        <dbReference type="EMBL" id="EDL75002.1"/>
    </source>
</evidence>
<accession>A6KQ78</accession>
<gene>
    <name evidence="2" type="ORF">rCG_58933</name>
</gene>
<reference evidence="2 3" key="1">
    <citation type="submission" date="2005-07" db="EMBL/GenBank/DDBJ databases">
        <authorList>
            <person name="Mural R.J."/>
            <person name="Li P.W."/>
            <person name="Adams M.D."/>
            <person name="Amanatides P.G."/>
            <person name="Baden-Tillson H."/>
            <person name="Barnstead M."/>
            <person name="Chin S.H."/>
            <person name="Dew I."/>
            <person name="Evans C.A."/>
            <person name="Ferriera S."/>
            <person name="Flanigan M."/>
            <person name="Fosler C."/>
            <person name="Glodek A."/>
            <person name="Gu Z."/>
            <person name="Holt R.A."/>
            <person name="Jennings D."/>
            <person name="Kraft C.L."/>
            <person name="Lu F."/>
            <person name="Nguyen T."/>
            <person name="Nusskern D.R."/>
            <person name="Pfannkoch C.M."/>
            <person name="Sitter C."/>
            <person name="Sutton G.G."/>
            <person name="Venter J.C."/>
            <person name="Wang Z."/>
            <person name="Woodage T."/>
            <person name="Zheng X.H."/>
            <person name="Zhong F."/>
        </authorList>
    </citation>
    <scope>NUCLEOTIDE SEQUENCE [LARGE SCALE GENOMIC DNA]</scope>
    <source>
        <strain>BN</strain>
        <strain evidence="3">Sprague-Dawley</strain>
    </source>
</reference>
<dbReference type="EMBL" id="CH474084">
    <property type="protein sequence ID" value="EDL75002.1"/>
    <property type="molecule type" value="Genomic_DNA"/>
</dbReference>
<organism evidence="2 3">
    <name type="scientific">Rattus norvegicus</name>
    <name type="common">Rat</name>
    <dbReference type="NCBI Taxonomy" id="10116"/>
    <lineage>
        <taxon>Eukaryota</taxon>
        <taxon>Metazoa</taxon>
        <taxon>Chordata</taxon>
        <taxon>Craniata</taxon>
        <taxon>Vertebrata</taxon>
        <taxon>Euteleostomi</taxon>
        <taxon>Mammalia</taxon>
        <taxon>Eutheria</taxon>
        <taxon>Euarchontoglires</taxon>
        <taxon>Glires</taxon>
        <taxon>Rodentia</taxon>
        <taxon>Myomorpha</taxon>
        <taxon>Muroidea</taxon>
        <taxon>Muridae</taxon>
        <taxon>Murinae</taxon>
        <taxon>Rattus</taxon>
    </lineage>
</organism>
<sequence>MGRWLKVSAVKPDDLNLIPKLHRPSKVTPRSSWFSCPQPPNK</sequence>
<proteinExistence type="predicted"/>
<dbReference type="Proteomes" id="UP000234681">
    <property type="component" value="Chromosome 12"/>
</dbReference>
<evidence type="ECO:0000256" key="1">
    <source>
        <dbReference type="SAM" id="MobiDB-lite"/>
    </source>
</evidence>